<evidence type="ECO:0000313" key="3">
    <source>
        <dbReference type="Proteomes" id="UP000176527"/>
    </source>
</evidence>
<proteinExistence type="predicted"/>
<organism evidence="2 3">
    <name type="scientific">Candidatus Daviesbacteria bacterium RIFCSPHIGHO2_12_FULL_37_11</name>
    <dbReference type="NCBI Taxonomy" id="1797777"/>
    <lineage>
        <taxon>Bacteria</taxon>
        <taxon>Candidatus Daviesiibacteriota</taxon>
    </lineage>
</organism>
<accession>A0A1F5K9F6</accession>
<sequence>MSVQRNHKQTDLEKRLKFLELQLHGKKEGIQKTQKYSVNQKIHGSEIQTLRHTENLIISGSPGNSEPFQSDIVYLKKDLLKIFILSALAISAEFLIYFGSRNNLLRLF</sequence>
<evidence type="ECO:0000256" key="1">
    <source>
        <dbReference type="SAM" id="Phobius"/>
    </source>
</evidence>
<gene>
    <name evidence="2" type="ORF">A3F00_01120</name>
</gene>
<comment type="caution">
    <text evidence="2">The sequence shown here is derived from an EMBL/GenBank/DDBJ whole genome shotgun (WGS) entry which is preliminary data.</text>
</comment>
<protein>
    <submittedName>
        <fullName evidence="2">Uncharacterized protein</fullName>
    </submittedName>
</protein>
<dbReference type="EMBL" id="MFDE01000043">
    <property type="protein sequence ID" value="OGE37450.1"/>
    <property type="molecule type" value="Genomic_DNA"/>
</dbReference>
<keyword evidence="1" id="KW-0472">Membrane</keyword>
<name>A0A1F5K9F6_9BACT</name>
<dbReference type="Proteomes" id="UP000176527">
    <property type="component" value="Unassembled WGS sequence"/>
</dbReference>
<keyword evidence="1" id="KW-1133">Transmembrane helix</keyword>
<evidence type="ECO:0000313" key="2">
    <source>
        <dbReference type="EMBL" id="OGE37450.1"/>
    </source>
</evidence>
<keyword evidence="1" id="KW-0812">Transmembrane</keyword>
<dbReference type="AlphaFoldDB" id="A0A1F5K9F6"/>
<reference evidence="2 3" key="1">
    <citation type="journal article" date="2016" name="Nat. Commun.">
        <title>Thousands of microbial genomes shed light on interconnected biogeochemical processes in an aquifer system.</title>
        <authorList>
            <person name="Anantharaman K."/>
            <person name="Brown C.T."/>
            <person name="Hug L.A."/>
            <person name="Sharon I."/>
            <person name="Castelle C.J."/>
            <person name="Probst A.J."/>
            <person name="Thomas B.C."/>
            <person name="Singh A."/>
            <person name="Wilkins M.J."/>
            <person name="Karaoz U."/>
            <person name="Brodie E.L."/>
            <person name="Williams K.H."/>
            <person name="Hubbard S.S."/>
            <person name="Banfield J.F."/>
        </authorList>
    </citation>
    <scope>NUCLEOTIDE SEQUENCE [LARGE SCALE GENOMIC DNA]</scope>
</reference>
<feature type="transmembrane region" description="Helical" evidence="1">
    <location>
        <begin position="79"/>
        <end position="98"/>
    </location>
</feature>